<dbReference type="SUPFAM" id="SSF54593">
    <property type="entry name" value="Glyoxalase/Bleomycin resistance protein/Dihydroxybiphenyl dioxygenase"/>
    <property type="match status" value="1"/>
</dbReference>
<keyword evidence="3" id="KW-1185">Reference proteome</keyword>
<accession>A0A437M1G6</accession>
<dbReference type="Pfam" id="PF00903">
    <property type="entry name" value="Glyoxalase"/>
    <property type="match status" value="1"/>
</dbReference>
<reference evidence="2 3" key="1">
    <citation type="submission" date="2019-01" db="EMBL/GenBank/DDBJ databases">
        <authorList>
            <person name="Chen W.-M."/>
        </authorList>
    </citation>
    <scope>NUCLEOTIDE SEQUENCE [LARGE SCALE GENOMIC DNA]</scope>
    <source>
        <strain evidence="2 3">CCP-6</strain>
    </source>
</reference>
<evidence type="ECO:0000259" key="1">
    <source>
        <dbReference type="Pfam" id="PF00903"/>
    </source>
</evidence>
<dbReference type="OrthoDB" id="9795306at2"/>
<dbReference type="InterPro" id="IPR004360">
    <property type="entry name" value="Glyas_Fos-R_dOase_dom"/>
</dbReference>
<keyword evidence="2" id="KW-0223">Dioxygenase</keyword>
<dbReference type="Proteomes" id="UP000282957">
    <property type="component" value="Unassembled WGS sequence"/>
</dbReference>
<protein>
    <submittedName>
        <fullName evidence="2">Glyoxalase/bleomycin resistance/extradiol dioxygenase family protein</fullName>
    </submittedName>
</protein>
<dbReference type="InterPro" id="IPR029068">
    <property type="entry name" value="Glyas_Bleomycin-R_OHBP_Dase"/>
</dbReference>
<dbReference type="AlphaFoldDB" id="A0A437M1G6"/>
<dbReference type="EMBL" id="SACL01000010">
    <property type="protein sequence ID" value="RVT91517.1"/>
    <property type="molecule type" value="Genomic_DNA"/>
</dbReference>
<keyword evidence="2" id="KW-0560">Oxidoreductase</keyword>
<feature type="domain" description="Glyoxalase/fosfomycin resistance/dioxygenase" evidence="1">
    <location>
        <begin position="13"/>
        <end position="128"/>
    </location>
</feature>
<gene>
    <name evidence="2" type="ORF">EOD42_21335</name>
</gene>
<sequence>MMDQPIIPYLTLTDCAGAIEHYKAALGASENSRMPCSETDPRIIHACLTVGSGHIFMMDAFPEHNGRPATNDPTQVAMVVQLKAPAEVDEYFARATGAGMTGTMPPSDQFWGARFASVIDKYGHSWMFNAQLPGQG</sequence>
<name>A0A437M1G6_9PROT</name>
<dbReference type="RefSeq" id="WP_127789620.1">
    <property type="nucleotide sequence ID" value="NZ_SACL01000010.1"/>
</dbReference>
<dbReference type="GO" id="GO:0051213">
    <property type="term" value="F:dioxygenase activity"/>
    <property type="evidence" value="ECO:0007669"/>
    <property type="project" value="UniProtKB-KW"/>
</dbReference>
<evidence type="ECO:0000313" key="3">
    <source>
        <dbReference type="Proteomes" id="UP000282957"/>
    </source>
</evidence>
<dbReference type="PANTHER" id="PTHR34109">
    <property type="entry name" value="BNAUNNG04460D PROTEIN-RELATED"/>
    <property type="match status" value="1"/>
</dbReference>
<comment type="caution">
    <text evidence="2">The sequence shown here is derived from an EMBL/GenBank/DDBJ whole genome shotgun (WGS) entry which is preliminary data.</text>
</comment>
<dbReference type="Gene3D" id="3.10.180.10">
    <property type="entry name" value="2,3-Dihydroxybiphenyl 1,2-Dioxygenase, domain 1"/>
    <property type="match status" value="1"/>
</dbReference>
<proteinExistence type="predicted"/>
<dbReference type="PANTHER" id="PTHR34109:SF1">
    <property type="entry name" value="VOC DOMAIN-CONTAINING PROTEIN"/>
    <property type="match status" value="1"/>
</dbReference>
<evidence type="ECO:0000313" key="2">
    <source>
        <dbReference type="EMBL" id="RVT91517.1"/>
    </source>
</evidence>
<organism evidence="2 3">
    <name type="scientific">Rhodovarius crocodyli</name>
    <dbReference type="NCBI Taxonomy" id="1979269"/>
    <lineage>
        <taxon>Bacteria</taxon>
        <taxon>Pseudomonadati</taxon>
        <taxon>Pseudomonadota</taxon>
        <taxon>Alphaproteobacteria</taxon>
        <taxon>Acetobacterales</taxon>
        <taxon>Roseomonadaceae</taxon>
        <taxon>Rhodovarius</taxon>
    </lineage>
</organism>